<feature type="domain" description="HTH cro/C1-type" evidence="1">
    <location>
        <begin position="38"/>
        <end position="77"/>
    </location>
</feature>
<accession>A0A937JM10</accession>
<gene>
    <name evidence="2" type="ORF">JK359_19990</name>
</gene>
<organism evidence="2 3">
    <name type="scientific">Streptomyces actinomycinicus</name>
    <dbReference type="NCBI Taxonomy" id="1695166"/>
    <lineage>
        <taxon>Bacteria</taxon>
        <taxon>Bacillati</taxon>
        <taxon>Actinomycetota</taxon>
        <taxon>Actinomycetes</taxon>
        <taxon>Kitasatosporales</taxon>
        <taxon>Streptomycetaceae</taxon>
        <taxon>Streptomyces</taxon>
    </lineage>
</organism>
<dbReference type="PROSITE" id="PS50943">
    <property type="entry name" value="HTH_CROC1"/>
    <property type="match status" value="1"/>
</dbReference>
<dbReference type="Proteomes" id="UP000661858">
    <property type="component" value="Unassembled WGS sequence"/>
</dbReference>
<sequence>MAEMRKHSERGPVGDQVAENLARLRRETTAELAAAVTKLGVPMTASTITKIETQKRRITVDELVALAAALGVSPVTLMLPPEGDQTETVRLAERLTVPGWREAWRWMHGLTPLVARKRVPVSGLSWLATNRPYVTEEELAKIMFAAPATIAVEVLEEEVDDGPGS</sequence>
<proteinExistence type="predicted"/>
<dbReference type="SUPFAM" id="SSF47413">
    <property type="entry name" value="lambda repressor-like DNA-binding domains"/>
    <property type="match status" value="1"/>
</dbReference>
<dbReference type="SMART" id="SM00530">
    <property type="entry name" value="HTH_XRE"/>
    <property type="match status" value="1"/>
</dbReference>
<dbReference type="AlphaFoldDB" id="A0A937JM10"/>
<dbReference type="GO" id="GO:0003677">
    <property type="term" value="F:DNA binding"/>
    <property type="evidence" value="ECO:0007669"/>
    <property type="project" value="InterPro"/>
</dbReference>
<dbReference type="InterPro" id="IPR010982">
    <property type="entry name" value="Lambda_DNA-bd_dom_sf"/>
</dbReference>
<dbReference type="Pfam" id="PF01381">
    <property type="entry name" value="HTH_3"/>
    <property type="match status" value="1"/>
</dbReference>
<protein>
    <submittedName>
        <fullName evidence="2">Helix-turn-helix transcriptional regulator</fullName>
    </submittedName>
</protein>
<evidence type="ECO:0000313" key="3">
    <source>
        <dbReference type="Proteomes" id="UP000661858"/>
    </source>
</evidence>
<dbReference type="InterPro" id="IPR001387">
    <property type="entry name" value="Cro/C1-type_HTH"/>
</dbReference>
<evidence type="ECO:0000259" key="1">
    <source>
        <dbReference type="PROSITE" id="PS50943"/>
    </source>
</evidence>
<keyword evidence="3" id="KW-1185">Reference proteome</keyword>
<evidence type="ECO:0000313" key="2">
    <source>
        <dbReference type="EMBL" id="MBL1084219.1"/>
    </source>
</evidence>
<reference evidence="2" key="1">
    <citation type="submission" date="2021-01" db="EMBL/GenBank/DDBJ databases">
        <title>WGS of actinomycetes isolated from Thailand.</title>
        <authorList>
            <person name="Thawai C."/>
        </authorList>
    </citation>
    <scope>NUCLEOTIDE SEQUENCE</scope>
    <source>
        <strain evidence="2">RCU-197</strain>
    </source>
</reference>
<comment type="caution">
    <text evidence="2">The sequence shown here is derived from an EMBL/GenBank/DDBJ whole genome shotgun (WGS) entry which is preliminary data.</text>
</comment>
<dbReference type="EMBL" id="JAERRK010000009">
    <property type="protein sequence ID" value="MBL1084219.1"/>
    <property type="molecule type" value="Genomic_DNA"/>
</dbReference>
<dbReference type="CDD" id="cd00093">
    <property type="entry name" value="HTH_XRE"/>
    <property type="match status" value="1"/>
</dbReference>
<dbReference type="Gene3D" id="1.10.260.40">
    <property type="entry name" value="lambda repressor-like DNA-binding domains"/>
    <property type="match status" value="1"/>
</dbReference>
<name>A0A937JM10_9ACTN</name>